<proteinExistence type="predicted"/>
<reference evidence="1 2" key="1">
    <citation type="submission" date="2013-02" db="EMBL/GenBank/DDBJ databases">
        <title>Draft Genome Sequence of Streptomyces afghaniensis, Which Produces Compounds of the Julimycin B-Complex.</title>
        <authorList>
            <person name="Gruening B.A."/>
            <person name="Praeg A."/>
            <person name="Erxleben A."/>
            <person name="Guenther S."/>
            <person name="Fiedler H.-P."/>
            <person name="Goodfellow M."/>
            <person name="Mueller M."/>
        </authorList>
    </citation>
    <scope>NUCLEOTIDE SEQUENCE [LARGE SCALE GENOMIC DNA]</scope>
    <source>
        <strain evidence="1 2">772</strain>
    </source>
</reference>
<gene>
    <name evidence="1" type="ORF">STAFG_8320</name>
</gene>
<keyword evidence="2" id="KW-1185">Reference proteome</keyword>
<evidence type="ECO:0000313" key="1">
    <source>
        <dbReference type="EMBL" id="EPJ34641.1"/>
    </source>
</evidence>
<protein>
    <submittedName>
        <fullName evidence="1">Uncharacterized protein</fullName>
    </submittedName>
</protein>
<name>S4ME01_9ACTN</name>
<dbReference type="EMBL" id="AOPY01001687">
    <property type="protein sequence ID" value="EPJ34641.1"/>
    <property type="molecule type" value="Genomic_DNA"/>
</dbReference>
<dbReference type="HOGENOM" id="CLU_3383977_0_0_11"/>
<organism evidence="1 2">
    <name type="scientific">Streptomyces afghaniensis 772</name>
    <dbReference type="NCBI Taxonomy" id="1283301"/>
    <lineage>
        <taxon>Bacteria</taxon>
        <taxon>Bacillati</taxon>
        <taxon>Actinomycetota</taxon>
        <taxon>Actinomycetes</taxon>
        <taxon>Kitasatosporales</taxon>
        <taxon>Streptomycetaceae</taxon>
        <taxon>Streptomyces</taxon>
    </lineage>
</organism>
<sequence length="33" mass="3553">MSFCGRPPRAGAGRGHRRNGCVEIRVESGSVPR</sequence>
<evidence type="ECO:0000313" key="2">
    <source>
        <dbReference type="Proteomes" id="UP000015001"/>
    </source>
</evidence>
<dbReference type="AlphaFoldDB" id="S4ME01"/>
<dbReference type="Proteomes" id="UP000015001">
    <property type="component" value="Unassembled WGS sequence"/>
</dbReference>
<comment type="caution">
    <text evidence="1">The sequence shown here is derived from an EMBL/GenBank/DDBJ whole genome shotgun (WGS) entry which is preliminary data.</text>
</comment>
<accession>S4ME01</accession>